<gene>
    <name evidence="2" type="ORF">BLA13014_07540</name>
    <name evidence="1" type="ORF">CFB84_41505</name>
</gene>
<dbReference type="RefSeq" id="WP_025647473.1">
    <property type="nucleotide sequence ID" value="NZ_CABVQC010000087.1"/>
</dbReference>
<reference evidence="1 3" key="3">
    <citation type="submission" date="2017-08" db="EMBL/GenBank/DDBJ databases">
        <title>WGS of novel Burkholderia cepaca complex species.</title>
        <authorList>
            <person name="Lipuma J."/>
            <person name="Spilker T."/>
        </authorList>
    </citation>
    <scope>NUCLEOTIDE SEQUENCE [LARGE SCALE GENOMIC DNA]</scope>
    <source>
        <strain evidence="1 3">AU17325</strain>
    </source>
</reference>
<reference evidence="1" key="2">
    <citation type="submission" date="2017-06" db="EMBL/GenBank/DDBJ databases">
        <authorList>
            <person name="Kim H.J."/>
            <person name="Triplett B.A."/>
        </authorList>
    </citation>
    <scope>NUCLEOTIDE SEQUENCE [LARGE SCALE GENOMIC DNA]</scope>
    <source>
        <strain evidence="1">AU17325</strain>
    </source>
</reference>
<dbReference type="GeneID" id="99664782"/>
<name>A0A228HPE7_9BURK</name>
<dbReference type="AlphaFoldDB" id="A0A228HPE7"/>
<accession>A0A228HPE7</accession>
<dbReference type="EMBL" id="CABVQC010000087">
    <property type="protein sequence ID" value="VWC48924.1"/>
    <property type="molecule type" value="Genomic_DNA"/>
</dbReference>
<sequence>MTEHVTGTHSGALFGVPILLPRNRRCETESIRGQYLFMTEVTRILRAATPYRVRALDRLIPLTGATVISPETMKEFEREMVSLAMHNRTASIEQYVHAIAPGEVWPEVVMAIGVVARETSGSSRFSLPAPDVWQSAVLKLQGYLGFHMTELGGAVIGQAKWIDAAIDDARRMLISTGTRTIADESEIDGVTITTVDQAYRVHLHNGSSVSVIDVPARNGGDVGGEIARLDESIRFLTGKSAVWGHETRH</sequence>
<protein>
    <submittedName>
        <fullName evidence="1">Uncharacterized protein</fullName>
    </submittedName>
</protein>
<evidence type="ECO:0000313" key="2">
    <source>
        <dbReference type="EMBL" id="VWC48924.1"/>
    </source>
</evidence>
<evidence type="ECO:0000313" key="1">
    <source>
        <dbReference type="EMBL" id="OXI31997.1"/>
    </source>
</evidence>
<accession>A0A6P2SUY1</accession>
<dbReference type="Proteomes" id="UP000494261">
    <property type="component" value="Unassembled WGS sequence"/>
</dbReference>
<dbReference type="OrthoDB" id="9133783at2"/>
<reference evidence="3" key="1">
    <citation type="submission" date="2017-06" db="EMBL/GenBank/DDBJ databases">
        <authorList>
            <person name="LiPuma J."/>
            <person name="Spilker T."/>
        </authorList>
    </citation>
    <scope>NUCLEOTIDE SEQUENCE [LARGE SCALE GENOMIC DNA]</scope>
    <source>
        <strain evidence="3">AU17325</strain>
    </source>
</reference>
<proteinExistence type="predicted"/>
<dbReference type="Proteomes" id="UP000214600">
    <property type="component" value="Unassembled WGS sequence"/>
</dbReference>
<dbReference type="EMBL" id="NKFA01000041">
    <property type="protein sequence ID" value="OXI31997.1"/>
    <property type="molecule type" value="Genomic_DNA"/>
</dbReference>
<evidence type="ECO:0000313" key="4">
    <source>
        <dbReference type="Proteomes" id="UP000494261"/>
    </source>
</evidence>
<evidence type="ECO:0000313" key="3">
    <source>
        <dbReference type="Proteomes" id="UP000214600"/>
    </source>
</evidence>
<reference evidence="2 4" key="4">
    <citation type="submission" date="2019-09" db="EMBL/GenBank/DDBJ databases">
        <authorList>
            <person name="Depoorter E."/>
        </authorList>
    </citation>
    <scope>NUCLEOTIDE SEQUENCE [LARGE SCALE GENOMIC DNA]</scope>
    <source>
        <strain evidence="2">LMG 13014</strain>
    </source>
</reference>
<organism evidence="1 3">
    <name type="scientific">Burkholderia aenigmatica</name>
    <dbReference type="NCBI Taxonomy" id="2015348"/>
    <lineage>
        <taxon>Bacteria</taxon>
        <taxon>Pseudomonadati</taxon>
        <taxon>Pseudomonadota</taxon>
        <taxon>Betaproteobacteria</taxon>
        <taxon>Burkholderiales</taxon>
        <taxon>Burkholderiaceae</taxon>
        <taxon>Burkholderia</taxon>
        <taxon>Burkholderia cepacia complex</taxon>
    </lineage>
</organism>